<protein>
    <submittedName>
        <fullName evidence="1">Uncharacterized protein</fullName>
    </submittedName>
</protein>
<accession>A0A380P6G3</accession>
<evidence type="ECO:0000313" key="1">
    <source>
        <dbReference type="EMBL" id="SUP60806.1"/>
    </source>
</evidence>
<reference evidence="1 2" key="1">
    <citation type="submission" date="2018-06" db="EMBL/GenBank/DDBJ databases">
        <authorList>
            <consortium name="Pathogen Informatics"/>
            <person name="Doyle S."/>
        </authorList>
    </citation>
    <scope>NUCLEOTIDE SEQUENCE [LARGE SCALE GENOMIC DNA]</scope>
    <source>
        <strain evidence="1 2">NCTC13645</strain>
    </source>
</reference>
<name>A0A380P6G3_WEIVI</name>
<gene>
    <name evidence="1" type="ORF">NCTC13645_01916</name>
</gene>
<organism evidence="1 2">
    <name type="scientific">Weissella viridescens</name>
    <name type="common">Lactobacillus viridescens</name>
    <dbReference type="NCBI Taxonomy" id="1629"/>
    <lineage>
        <taxon>Bacteria</taxon>
        <taxon>Bacillati</taxon>
        <taxon>Bacillota</taxon>
        <taxon>Bacilli</taxon>
        <taxon>Lactobacillales</taxon>
        <taxon>Lactobacillaceae</taxon>
        <taxon>Weissella</taxon>
    </lineage>
</organism>
<proteinExistence type="predicted"/>
<evidence type="ECO:0000313" key="2">
    <source>
        <dbReference type="Proteomes" id="UP000254621"/>
    </source>
</evidence>
<dbReference type="Proteomes" id="UP000254621">
    <property type="component" value="Unassembled WGS sequence"/>
</dbReference>
<sequence length="81" mass="9560">MVENHIDWSKVAELNQTVQLDEPLELDAGSQQWLAEVKSMYKKTVTILVTVFCFIHECGRWLDECYLQFPVYLDQDEHQRG</sequence>
<dbReference type="EMBL" id="UHIV01000005">
    <property type="protein sequence ID" value="SUP60806.1"/>
    <property type="molecule type" value="Genomic_DNA"/>
</dbReference>
<dbReference type="AlphaFoldDB" id="A0A380P6G3"/>